<keyword evidence="2" id="KW-1185">Reference proteome</keyword>
<reference evidence="1 2" key="1">
    <citation type="journal article" date="2019" name="Nat. Ecol. Evol.">
        <title>Megaphylogeny resolves global patterns of mushroom evolution.</title>
        <authorList>
            <person name="Varga T."/>
            <person name="Krizsan K."/>
            <person name="Foldi C."/>
            <person name="Dima B."/>
            <person name="Sanchez-Garcia M."/>
            <person name="Sanchez-Ramirez S."/>
            <person name="Szollosi G.J."/>
            <person name="Szarkandi J.G."/>
            <person name="Papp V."/>
            <person name="Albert L."/>
            <person name="Andreopoulos W."/>
            <person name="Angelini C."/>
            <person name="Antonin V."/>
            <person name="Barry K.W."/>
            <person name="Bougher N.L."/>
            <person name="Buchanan P."/>
            <person name="Buyck B."/>
            <person name="Bense V."/>
            <person name="Catcheside P."/>
            <person name="Chovatia M."/>
            <person name="Cooper J."/>
            <person name="Damon W."/>
            <person name="Desjardin D."/>
            <person name="Finy P."/>
            <person name="Geml J."/>
            <person name="Haridas S."/>
            <person name="Hughes K."/>
            <person name="Justo A."/>
            <person name="Karasinski D."/>
            <person name="Kautmanova I."/>
            <person name="Kiss B."/>
            <person name="Kocsube S."/>
            <person name="Kotiranta H."/>
            <person name="LaButti K.M."/>
            <person name="Lechner B.E."/>
            <person name="Liimatainen K."/>
            <person name="Lipzen A."/>
            <person name="Lukacs Z."/>
            <person name="Mihaltcheva S."/>
            <person name="Morgado L.N."/>
            <person name="Niskanen T."/>
            <person name="Noordeloos M.E."/>
            <person name="Ohm R.A."/>
            <person name="Ortiz-Santana B."/>
            <person name="Ovrebo C."/>
            <person name="Racz N."/>
            <person name="Riley R."/>
            <person name="Savchenko A."/>
            <person name="Shiryaev A."/>
            <person name="Soop K."/>
            <person name="Spirin V."/>
            <person name="Szebenyi C."/>
            <person name="Tomsovsky M."/>
            <person name="Tulloss R.E."/>
            <person name="Uehling J."/>
            <person name="Grigoriev I.V."/>
            <person name="Vagvolgyi C."/>
            <person name="Papp T."/>
            <person name="Martin F.M."/>
            <person name="Miettinen O."/>
            <person name="Hibbett D.S."/>
            <person name="Nagy L.G."/>
        </authorList>
    </citation>
    <scope>NUCLEOTIDE SEQUENCE [LARGE SCALE GENOMIC DNA]</scope>
    <source>
        <strain evidence="1 2">NL-1719</strain>
    </source>
</reference>
<dbReference type="EMBL" id="ML208277">
    <property type="protein sequence ID" value="TFK73280.1"/>
    <property type="molecule type" value="Genomic_DNA"/>
</dbReference>
<evidence type="ECO:0000313" key="2">
    <source>
        <dbReference type="Proteomes" id="UP000308600"/>
    </source>
</evidence>
<evidence type="ECO:0000313" key="1">
    <source>
        <dbReference type="EMBL" id="TFK73280.1"/>
    </source>
</evidence>
<protein>
    <submittedName>
        <fullName evidence="1">Uncharacterized protein</fullName>
    </submittedName>
</protein>
<organism evidence="1 2">
    <name type="scientific">Pluteus cervinus</name>
    <dbReference type="NCBI Taxonomy" id="181527"/>
    <lineage>
        <taxon>Eukaryota</taxon>
        <taxon>Fungi</taxon>
        <taxon>Dikarya</taxon>
        <taxon>Basidiomycota</taxon>
        <taxon>Agaricomycotina</taxon>
        <taxon>Agaricomycetes</taxon>
        <taxon>Agaricomycetidae</taxon>
        <taxon>Agaricales</taxon>
        <taxon>Pluteineae</taxon>
        <taxon>Pluteaceae</taxon>
        <taxon>Pluteus</taxon>
    </lineage>
</organism>
<name>A0ACD3B643_9AGAR</name>
<proteinExistence type="predicted"/>
<accession>A0ACD3B643</accession>
<dbReference type="Proteomes" id="UP000308600">
    <property type="component" value="Unassembled WGS sequence"/>
</dbReference>
<sequence>MSAAGPAHPYFIYSRYGPSIDQESTPTTSNDQNDQPPPLTTKAQGIYAQHTTQDLSDYNSKKRKREESEEMTTLFDPRPYDKVLKKDGDVSAPKEAPFPFKDREHLMEALQNKFLHDQHVDFAGCYKSVEQGKDHKQCIQMITHEIWKATGYRFTVKDHPRIKGGHKTRLWCSQDNAHAHKPKARSQNSRASAGALDVQLKARYPCRSRLLISSRDTDSPHTRLVTVRMHHHVAHDPYLDANSPLDVSKAVTKRVAYSPPSTTSTSPTMTSLTSPGSSNNVPSAAPNSWKVSTPSPAPEPHSSGLTNEPTMESKFWSKPAVAAESVPQPNGPMMHTSQPQASMAQSVSHPARPHHPQLQHSQHSAHQHLQSLPHPMLQTQSQHPQSSPHTPSPTLPLENTLGSPIVGPQPYHERLRRHIENLRTYCEMLEYQVHLSNDPQILLVLEQEAGAFLKTVEDRVGCGSNVTSNGACAVNSPTIQVQQQAHTHQPNIHQTQYLGPRHPPPKSHQHQFTTPSPVPPPSQHRQMSPIAVTNGLNVTASQYGQMSHSSTSEEHTYSGHAIHRHAHPALTSTQQQTHHRQQLPLQTHLLEHQQHSPLSVVSHTPMIKAYYSPA</sequence>
<gene>
    <name evidence="1" type="ORF">BDN72DRAFT_214723</name>
</gene>